<dbReference type="GO" id="GO:0030246">
    <property type="term" value="F:carbohydrate binding"/>
    <property type="evidence" value="ECO:0007669"/>
    <property type="project" value="InterPro"/>
</dbReference>
<name>A0A830BDG6_9LAMI</name>
<dbReference type="InterPro" id="IPR011013">
    <property type="entry name" value="Gal_mutarotase_sf_dom"/>
</dbReference>
<proteinExistence type="predicted"/>
<organism evidence="1 2">
    <name type="scientific">Phtheirospermum japonicum</name>
    <dbReference type="NCBI Taxonomy" id="374723"/>
    <lineage>
        <taxon>Eukaryota</taxon>
        <taxon>Viridiplantae</taxon>
        <taxon>Streptophyta</taxon>
        <taxon>Embryophyta</taxon>
        <taxon>Tracheophyta</taxon>
        <taxon>Spermatophyta</taxon>
        <taxon>Magnoliopsida</taxon>
        <taxon>eudicotyledons</taxon>
        <taxon>Gunneridae</taxon>
        <taxon>Pentapetalae</taxon>
        <taxon>asterids</taxon>
        <taxon>lamiids</taxon>
        <taxon>Lamiales</taxon>
        <taxon>Orobanchaceae</taxon>
        <taxon>Orobanchaceae incertae sedis</taxon>
        <taxon>Phtheirospermum</taxon>
    </lineage>
</organism>
<dbReference type="EMBL" id="BMAC01000079">
    <property type="protein sequence ID" value="GFP84172.1"/>
    <property type="molecule type" value="Genomic_DNA"/>
</dbReference>
<protein>
    <submittedName>
        <fullName evidence="1">Uncharacterized protein</fullName>
    </submittedName>
</protein>
<dbReference type="GO" id="GO:0005975">
    <property type="term" value="P:carbohydrate metabolic process"/>
    <property type="evidence" value="ECO:0007669"/>
    <property type="project" value="InterPro"/>
</dbReference>
<dbReference type="GO" id="GO:0005737">
    <property type="term" value="C:cytoplasm"/>
    <property type="evidence" value="ECO:0007669"/>
    <property type="project" value="TreeGrafter"/>
</dbReference>
<dbReference type="PANTHER" id="PTHR11122">
    <property type="entry name" value="APOSPORY-ASSOCIATED PROTEIN C-RELATED"/>
    <property type="match status" value="1"/>
</dbReference>
<comment type="caution">
    <text evidence="1">The sequence shown here is derived from an EMBL/GenBank/DDBJ whole genome shotgun (WGS) entry which is preliminary data.</text>
</comment>
<dbReference type="SUPFAM" id="SSF74650">
    <property type="entry name" value="Galactose mutarotase-like"/>
    <property type="match status" value="1"/>
</dbReference>
<dbReference type="AlphaFoldDB" id="A0A830BDG6"/>
<dbReference type="Proteomes" id="UP000653305">
    <property type="component" value="Unassembled WGS sequence"/>
</dbReference>
<accession>A0A830BDG6</accession>
<gene>
    <name evidence="1" type="ORF">PHJA_000560900</name>
</gene>
<sequence length="188" mass="20816">MELMSTTQDGAAQVKHVLTLGRDFLNSEVVVTNLTASSTFRLTGSSVCHLAASTPDATYALGLQGSDFFTMPPFAGDFSIVPPRVNSTARPGFGEEEEDNYKHLTKRLSGIYTSAPRHLTIIDRGRRNSVSVERNGFKELYMFSPGSEHEWYGKYSYICIGHAALLEPIILNPQSEWRGGLQLWNPNS</sequence>
<keyword evidence="2" id="KW-1185">Reference proteome</keyword>
<evidence type="ECO:0000313" key="1">
    <source>
        <dbReference type="EMBL" id="GFP84172.1"/>
    </source>
</evidence>
<dbReference type="InterPro" id="IPR014718">
    <property type="entry name" value="GH-type_carb-bd"/>
</dbReference>
<evidence type="ECO:0000313" key="2">
    <source>
        <dbReference type="Proteomes" id="UP000653305"/>
    </source>
</evidence>
<dbReference type="PANTHER" id="PTHR11122:SF15">
    <property type="entry name" value="PROTEIN NDH-DEPENDENT CYCLIC ELECTRON FLOW 5"/>
    <property type="match status" value="1"/>
</dbReference>
<dbReference type="Gene3D" id="2.70.98.10">
    <property type="match status" value="1"/>
</dbReference>
<dbReference type="GO" id="GO:0047938">
    <property type="term" value="F:glucose-6-phosphate 1-epimerase activity"/>
    <property type="evidence" value="ECO:0007669"/>
    <property type="project" value="TreeGrafter"/>
</dbReference>
<dbReference type="OrthoDB" id="782148at2759"/>
<reference evidence="1" key="1">
    <citation type="submission" date="2020-07" db="EMBL/GenBank/DDBJ databases">
        <title>Ethylene signaling mediates host invasion by parasitic plants.</title>
        <authorList>
            <person name="Yoshida S."/>
        </authorList>
    </citation>
    <scope>NUCLEOTIDE SEQUENCE</scope>
    <source>
        <strain evidence="1">Okayama</strain>
    </source>
</reference>